<protein>
    <submittedName>
        <fullName evidence="2">Uncharacterized protein</fullName>
    </submittedName>
</protein>
<evidence type="ECO:0000313" key="2">
    <source>
        <dbReference type="EMBL" id="OAY59064.1"/>
    </source>
</evidence>
<dbReference type="AlphaFoldDB" id="A0A2C9WGF3"/>
<organism evidence="2">
    <name type="scientific">Manihot esculenta</name>
    <name type="common">Cassava</name>
    <name type="synonym">Jatropha manihot</name>
    <dbReference type="NCBI Taxonomy" id="3983"/>
    <lineage>
        <taxon>Eukaryota</taxon>
        <taxon>Viridiplantae</taxon>
        <taxon>Streptophyta</taxon>
        <taxon>Embryophyta</taxon>
        <taxon>Tracheophyta</taxon>
        <taxon>Spermatophyta</taxon>
        <taxon>Magnoliopsida</taxon>
        <taxon>eudicotyledons</taxon>
        <taxon>Gunneridae</taxon>
        <taxon>Pentapetalae</taxon>
        <taxon>rosids</taxon>
        <taxon>fabids</taxon>
        <taxon>Malpighiales</taxon>
        <taxon>Euphorbiaceae</taxon>
        <taxon>Crotonoideae</taxon>
        <taxon>Manihoteae</taxon>
        <taxon>Manihot</taxon>
    </lineage>
</organism>
<gene>
    <name evidence="2" type="ORF">MANES_01G000900</name>
</gene>
<accession>A0A2C9WGF3</accession>
<dbReference type="EMBL" id="CM004387">
    <property type="protein sequence ID" value="OAY59064.1"/>
    <property type="molecule type" value="Genomic_DNA"/>
</dbReference>
<name>A0A2C9WGF3_MANES</name>
<reference evidence="2" key="1">
    <citation type="submission" date="2016-02" db="EMBL/GenBank/DDBJ databases">
        <title>WGS assembly of Manihot esculenta.</title>
        <authorList>
            <person name="Bredeson J.V."/>
            <person name="Prochnik S.E."/>
            <person name="Lyons J.B."/>
            <person name="Schmutz J."/>
            <person name="Grimwood J."/>
            <person name="Vrebalov J."/>
            <person name="Bart R.S."/>
            <person name="Amuge T."/>
            <person name="Ferguson M.E."/>
            <person name="Green R."/>
            <person name="Putnam N."/>
            <person name="Stites J."/>
            <person name="Rounsley S."/>
            <person name="Rokhsar D.S."/>
        </authorList>
    </citation>
    <scope>NUCLEOTIDE SEQUENCE [LARGE SCALE GENOMIC DNA]</scope>
    <source>
        <tissue evidence="2">Leaf</tissue>
    </source>
</reference>
<proteinExistence type="predicted"/>
<evidence type="ECO:0000256" key="1">
    <source>
        <dbReference type="SAM" id="MobiDB-lite"/>
    </source>
</evidence>
<feature type="region of interest" description="Disordered" evidence="1">
    <location>
        <begin position="57"/>
        <end position="85"/>
    </location>
</feature>
<feature type="compositionally biased region" description="Basic and acidic residues" evidence="1">
    <location>
        <begin position="73"/>
        <end position="85"/>
    </location>
</feature>
<sequence length="85" mass="9511">MRLKTKDRVERRVEEGKVRGEVVGEWATWPERGAVFGSNLRATIWAYPALNEGEQNAKGQISASTHPGLQQSAERRGGEGRVCRF</sequence>
<feature type="compositionally biased region" description="Polar residues" evidence="1">
    <location>
        <begin position="57"/>
        <end position="72"/>
    </location>
</feature>